<feature type="domain" description="Response regulatory" evidence="8">
    <location>
        <begin position="3"/>
        <end position="116"/>
    </location>
</feature>
<evidence type="ECO:0000259" key="8">
    <source>
        <dbReference type="PROSITE" id="PS50110"/>
    </source>
</evidence>
<sequence>MYRILVIEDDPDIRAELKLLLENALYEVDVIEDFTQIVSQAEACAPDLILLDIQLPGINGLSLCQDIRRKMDTPVIFVTSFNNAMDELNGMMMGGDDYITKPYHAPVLLARIAAVLKRTGKKGPQEDPYHFIWKDCELNMLDATLSCRGRSAELTKNELRICYNLFSRAGQIVSREELIDDLWDNQIFIDDNTLSVNITRIRGKLKDIGAGNMIETRRGQGYRI</sequence>
<dbReference type="InterPro" id="IPR036388">
    <property type="entry name" value="WH-like_DNA-bd_sf"/>
</dbReference>
<dbReference type="SMART" id="SM00448">
    <property type="entry name" value="REC"/>
    <property type="match status" value="1"/>
</dbReference>
<feature type="DNA-binding region" description="OmpR/PhoB-type" evidence="7">
    <location>
        <begin position="128"/>
        <end position="224"/>
    </location>
</feature>
<dbReference type="CDD" id="cd00383">
    <property type="entry name" value="trans_reg_C"/>
    <property type="match status" value="1"/>
</dbReference>
<dbReference type="Pfam" id="PF00486">
    <property type="entry name" value="Trans_reg_C"/>
    <property type="match status" value="1"/>
</dbReference>
<dbReference type="GO" id="GO:0000976">
    <property type="term" value="F:transcription cis-regulatory region binding"/>
    <property type="evidence" value="ECO:0007669"/>
    <property type="project" value="TreeGrafter"/>
</dbReference>
<evidence type="ECO:0000256" key="4">
    <source>
        <dbReference type="ARBA" id="ARBA00023163"/>
    </source>
</evidence>
<evidence type="ECO:0000256" key="5">
    <source>
        <dbReference type="ARBA" id="ARBA00024867"/>
    </source>
</evidence>
<dbReference type="InterPro" id="IPR001789">
    <property type="entry name" value="Sig_transdc_resp-reg_receiver"/>
</dbReference>
<dbReference type="PROSITE" id="PS51755">
    <property type="entry name" value="OMPR_PHOB"/>
    <property type="match status" value="1"/>
</dbReference>
<dbReference type="Gene3D" id="1.10.10.10">
    <property type="entry name" value="Winged helix-like DNA-binding domain superfamily/Winged helix DNA-binding domain"/>
    <property type="match status" value="1"/>
</dbReference>
<proteinExistence type="predicted"/>
<dbReference type="SMART" id="SM00862">
    <property type="entry name" value="Trans_reg_C"/>
    <property type="match status" value="1"/>
</dbReference>
<evidence type="ECO:0000259" key="9">
    <source>
        <dbReference type="PROSITE" id="PS51755"/>
    </source>
</evidence>
<keyword evidence="3 7" id="KW-0238">DNA-binding</keyword>
<keyword evidence="4" id="KW-0804">Transcription</keyword>
<keyword evidence="11" id="KW-1185">Reference proteome</keyword>
<evidence type="ECO:0000256" key="2">
    <source>
        <dbReference type="ARBA" id="ARBA00023015"/>
    </source>
</evidence>
<dbReference type="Gene3D" id="6.10.250.690">
    <property type="match status" value="1"/>
</dbReference>
<reference evidence="10 11" key="1">
    <citation type="submission" date="2018-05" db="EMBL/GenBank/DDBJ databases">
        <title>The Hungate 1000. A catalogue of reference genomes from the rumen microbiome.</title>
        <authorList>
            <person name="Kelly W."/>
        </authorList>
    </citation>
    <scope>NUCLEOTIDE SEQUENCE [LARGE SCALE GENOMIC DNA]</scope>
    <source>
        <strain evidence="10 11">NLAE-zl-C242</strain>
    </source>
</reference>
<dbReference type="InterPro" id="IPR011006">
    <property type="entry name" value="CheY-like_superfamily"/>
</dbReference>
<accession>A0A2Y9BA07</accession>
<gene>
    <name evidence="10" type="ORF">A8806_1025</name>
</gene>
<evidence type="ECO:0000256" key="6">
    <source>
        <dbReference type="PROSITE-ProRule" id="PRU00169"/>
    </source>
</evidence>
<comment type="caution">
    <text evidence="10">The sequence shown here is derived from an EMBL/GenBank/DDBJ whole genome shotgun (WGS) entry which is preliminary data.</text>
</comment>
<feature type="modified residue" description="4-aspartylphosphate" evidence="6">
    <location>
        <position position="52"/>
    </location>
</feature>
<evidence type="ECO:0000313" key="10">
    <source>
        <dbReference type="EMBL" id="PWJ31149.1"/>
    </source>
</evidence>
<evidence type="ECO:0000256" key="7">
    <source>
        <dbReference type="PROSITE-ProRule" id="PRU01091"/>
    </source>
</evidence>
<dbReference type="InterPro" id="IPR001867">
    <property type="entry name" value="OmpR/PhoB-type_DNA-bd"/>
</dbReference>
<dbReference type="PANTHER" id="PTHR48111">
    <property type="entry name" value="REGULATOR OF RPOS"/>
    <property type="match status" value="1"/>
</dbReference>
<evidence type="ECO:0000256" key="1">
    <source>
        <dbReference type="ARBA" id="ARBA00018672"/>
    </source>
</evidence>
<dbReference type="PROSITE" id="PS50110">
    <property type="entry name" value="RESPONSE_REGULATORY"/>
    <property type="match status" value="1"/>
</dbReference>
<evidence type="ECO:0000256" key="3">
    <source>
        <dbReference type="ARBA" id="ARBA00023125"/>
    </source>
</evidence>
<dbReference type="GO" id="GO:0005829">
    <property type="term" value="C:cytosol"/>
    <property type="evidence" value="ECO:0007669"/>
    <property type="project" value="TreeGrafter"/>
</dbReference>
<evidence type="ECO:0000313" key="11">
    <source>
        <dbReference type="Proteomes" id="UP000245845"/>
    </source>
</evidence>
<keyword evidence="6" id="KW-0597">Phosphoprotein</keyword>
<dbReference type="PANTHER" id="PTHR48111:SF43">
    <property type="entry name" value="STAGE 0 SPORULATION PROTEIN A HOMOLOG"/>
    <property type="match status" value="1"/>
</dbReference>
<name>A0A2Y9BA07_9FIRM</name>
<dbReference type="EMBL" id="QGDL01000002">
    <property type="protein sequence ID" value="PWJ31149.1"/>
    <property type="molecule type" value="Genomic_DNA"/>
</dbReference>
<feature type="domain" description="OmpR/PhoB-type" evidence="9">
    <location>
        <begin position="128"/>
        <end position="224"/>
    </location>
</feature>
<dbReference type="SUPFAM" id="SSF52172">
    <property type="entry name" value="CheY-like"/>
    <property type="match status" value="1"/>
</dbReference>
<dbReference type="Pfam" id="PF00072">
    <property type="entry name" value="Response_reg"/>
    <property type="match status" value="1"/>
</dbReference>
<dbReference type="Gene3D" id="3.40.50.2300">
    <property type="match status" value="1"/>
</dbReference>
<dbReference type="GO" id="GO:0006355">
    <property type="term" value="P:regulation of DNA-templated transcription"/>
    <property type="evidence" value="ECO:0007669"/>
    <property type="project" value="InterPro"/>
</dbReference>
<organism evidence="10 11">
    <name type="scientific">Faecalicatena orotica</name>
    <dbReference type="NCBI Taxonomy" id="1544"/>
    <lineage>
        <taxon>Bacteria</taxon>
        <taxon>Bacillati</taxon>
        <taxon>Bacillota</taxon>
        <taxon>Clostridia</taxon>
        <taxon>Lachnospirales</taxon>
        <taxon>Lachnospiraceae</taxon>
        <taxon>Faecalicatena</taxon>
    </lineage>
</organism>
<dbReference type="GO" id="GO:0000156">
    <property type="term" value="F:phosphorelay response regulator activity"/>
    <property type="evidence" value="ECO:0007669"/>
    <property type="project" value="TreeGrafter"/>
</dbReference>
<keyword evidence="2" id="KW-0805">Transcription regulation</keyword>
<protein>
    <recommendedName>
        <fullName evidence="1">Stage 0 sporulation protein A homolog</fullName>
    </recommendedName>
</protein>
<dbReference type="InterPro" id="IPR039420">
    <property type="entry name" value="WalR-like"/>
</dbReference>
<comment type="function">
    <text evidence="5">May play the central regulatory role in sporulation. It may be an element of the effector pathway responsible for the activation of sporulation genes in response to nutritional stress. Spo0A may act in concert with spo0H (a sigma factor) to control the expression of some genes that are critical to the sporulation process.</text>
</comment>
<dbReference type="GO" id="GO:0032993">
    <property type="term" value="C:protein-DNA complex"/>
    <property type="evidence" value="ECO:0007669"/>
    <property type="project" value="TreeGrafter"/>
</dbReference>
<dbReference type="Proteomes" id="UP000245845">
    <property type="component" value="Unassembled WGS sequence"/>
</dbReference>
<dbReference type="RefSeq" id="WP_109729874.1">
    <property type="nucleotide sequence ID" value="NZ_BAAACK010000006.1"/>
</dbReference>
<dbReference type="OrthoDB" id="9790442at2"/>
<dbReference type="AlphaFoldDB" id="A0A2Y9BA07"/>